<dbReference type="InterPro" id="IPR001890">
    <property type="entry name" value="RNA-binding_CRM"/>
</dbReference>
<dbReference type="GO" id="GO:0003723">
    <property type="term" value="F:RNA binding"/>
    <property type="evidence" value="ECO:0007669"/>
    <property type="project" value="UniProtKB-UniRule"/>
</dbReference>
<evidence type="ECO:0000259" key="3">
    <source>
        <dbReference type="PROSITE" id="PS51295"/>
    </source>
</evidence>
<evidence type="ECO:0000313" key="6">
    <source>
        <dbReference type="Proteomes" id="UP000716004"/>
    </source>
</evidence>
<evidence type="ECO:0000313" key="4">
    <source>
        <dbReference type="EMBL" id="MBX8631794.1"/>
    </source>
</evidence>
<dbReference type="Proteomes" id="UP000716004">
    <property type="component" value="Unassembled WGS sequence"/>
</dbReference>
<gene>
    <name evidence="4" type="ORF">J9259_04645</name>
    <name evidence="5" type="ORF">KIY12_01895</name>
</gene>
<reference evidence="4" key="1">
    <citation type="submission" date="2021-04" db="EMBL/GenBank/DDBJ databases">
        <title>Genomic insights into ecological role and evolution of a novel Thermoplasmata order Candidatus Sysuiplasmatales.</title>
        <authorList>
            <person name="Yuan Y."/>
        </authorList>
    </citation>
    <scope>NUCLEOTIDE SEQUENCE</scope>
    <source>
        <strain evidence="5">TUT19-bin139</strain>
        <strain evidence="4">YP2-bin.285</strain>
    </source>
</reference>
<feature type="domain" description="CRM" evidence="3">
    <location>
        <begin position="3"/>
        <end position="87"/>
    </location>
</feature>
<dbReference type="SMART" id="SM01103">
    <property type="entry name" value="CRS1_YhbY"/>
    <property type="match status" value="1"/>
</dbReference>
<evidence type="ECO:0000313" key="5">
    <source>
        <dbReference type="EMBL" id="MBX8643470.1"/>
    </source>
</evidence>
<dbReference type="Proteomes" id="UP000750197">
    <property type="component" value="Unassembled WGS sequence"/>
</dbReference>
<sequence length="87" mass="9765">MQREGGIAIDRRERALAHHLKATVLIGKKGVSDESRKETMAQVEKRGMVKVKFNSTSADIDAFIESLSEKAVLVMRTGRTVVLKKRR</sequence>
<dbReference type="AlphaFoldDB" id="A0A8J7YJS9"/>
<proteinExistence type="predicted"/>
<dbReference type="Pfam" id="PF01985">
    <property type="entry name" value="CRS1_YhbY"/>
    <property type="match status" value="1"/>
</dbReference>
<comment type="caution">
    <text evidence="4">The sequence shown here is derived from an EMBL/GenBank/DDBJ whole genome shotgun (WGS) entry which is preliminary data.</text>
</comment>
<name>A0A8J7YJS9_9ARCH</name>
<dbReference type="Gene3D" id="3.30.110.60">
    <property type="entry name" value="YhbY-like"/>
    <property type="match status" value="1"/>
</dbReference>
<keyword evidence="1 2" id="KW-0694">RNA-binding</keyword>
<evidence type="ECO:0000256" key="2">
    <source>
        <dbReference type="PROSITE-ProRule" id="PRU00626"/>
    </source>
</evidence>
<organism evidence="4 6">
    <name type="scientific">Candidatus Sysuiplasma superficiale</name>
    <dbReference type="NCBI Taxonomy" id="2823368"/>
    <lineage>
        <taxon>Archaea</taxon>
        <taxon>Methanobacteriati</taxon>
        <taxon>Thermoplasmatota</taxon>
        <taxon>Thermoplasmata</taxon>
        <taxon>Candidatus Sysuiplasmatales</taxon>
        <taxon>Candidatus Sysuiplasmataceae</taxon>
        <taxon>Candidatus Sysuiplasma</taxon>
    </lineage>
</organism>
<evidence type="ECO:0000256" key="1">
    <source>
        <dbReference type="ARBA" id="ARBA00022884"/>
    </source>
</evidence>
<dbReference type="InterPro" id="IPR035920">
    <property type="entry name" value="YhbY-like_sf"/>
</dbReference>
<protein>
    <submittedName>
        <fullName evidence="4">YhbY family RNA-binding protein</fullName>
    </submittedName>
</protein>
<accession>A0A8J7YJS9</accession>
<dbReference type="EMBL" id="JAGVSJ010000009">
    <property type="protein sequence ID" value="MBX8631794.1"/>
    <property type="molecule type" value="Genomic_DNA"/>
</dbReference>
<dbReference type="EMBL" id="JAHEAC010000008">
    <property type="protein sequence ID" value="MBX8643470.1"/>
    <property type="molecule type" value="Genomic_DNA"/>
</dbReference>
<dbReference type="PROSITE" id="PS51295">
    <property type="entry name" value="CRM"/>
    <property type="match status" value="1"/>
</dbReference>
<dbReference type="SUPFAM" id="SSF75471">
    <property type="entry name" value="YhbY-like"/>
    <property type="match status" value="1"/>
</dbReference>